<name>A0ABT2C000_9BURK</name>
<dbReference type="Proteomes" id="UP001165263">
    <property type="component" value="Unassembled WGS sequence"/>
</dbReference>
<feature type="chain" id="PRO_5046900620" evidence="1">
    <location>
        <begin position="26"/>
        <end position="213"/>
    </location>
</feature>
<evidence type="ECO:0000313" key="3">
    <source>
        <dbReference type="EMBL" id="MCS0630717.1"/>
    </source>
</evidence>
<dbReference type="PROSITE" id="PS51257">
    <property type="entry name" value="PROKAR_LIPOPROTEIN"/>
    <property type="match status" value="1"/>
</dbReference>
<comment type="caution">
    <text evidence="3">The sequence shown here is derived from an EMBL/GenBank/DDBJ whole genome shotgun (WGS) entry which is preliminary data.</text>
</comment>
<proteinExistence type="predicted"/>
<gene>
    <name evidence="3" type="ORF">NX786_15370</name>
</gene>
<organism evidence="3 4">
    <name type="scientific">Telluria mixta</name>
    <dbReference type="NCBI Taxonomy" id="34071"/>
    <lineage>
        <taxon>Bacteria</taxon>
        <taxon>Pseudomonadati</taxon>
        <taxon>Pseudomonadota</taxon>
        <taxon>Betaproteobacteria</taxon>
        <taxon>Burkholderiales</taxon>
        <taxon>Oxalobacteraceae</taxon>
        <taxon>Telluria group</taxon>
        <taxon>Telluria</taxon>
    </lineage>
</organism>
<accession>A0ABT2C000</accession>
<dbReference type="InterPro" id="IPR025411">
    <property type="entry name" value="DUF4136"/>
</dbReference>
<keyword evidence="1" id="KW-0732">Signal</keyword>
<reference evidence="3" key="1">
    <citation type="submission" date="2022-08" db="EMBL/GenBank/DDBJ databases">
        <title>Reclassification of Massilia species as members of the genera Telluria, Duganella, Pseudoduganella, Mokoshia gen. nov. and Zemynaea gen. nov. using orthogonal and non-orthogonal genome-based approaches.</title>
        <authorList>
            <person name="Bowman J.P."/>
        </authorList>
    </citation>
    <scope>NUCLEOTIDE SEQUENCE</scope>
    <source>
        <strain evidence="3">LMG 11547</strain>
    </source>
</reference>
<dbReference type="RefSeq" id="WP_259449816.1">
    <property type="nucleotide sequence ID" value="NZ_CP119520.1"/>
</dbReference>
<evidence type="ECO:0000259" key="2">
    <source>
        <dbReference type="Pfam" id="PF13590"/>
    </source>
</evidence>
<evidence type="ECO:0000256" key="1">
    <source>
        <dbReference type="SAM" id="SignalP"/>
    </source>
</evidence>
<keyword evidence="4" id="KW-1185">Reference proteome</keyword>
<dbReference type="Pfam" id="PF13590">
    <property type="entry name" value="DUF4136"/>
    <property type="match status" value="1"/>
</dbReference>
<dbReference type="EMBL" id="JANUHC010000005">
    <property type="protein sequence ID" value="MCS0630717.1"/>
    <property type="molecule type" value="Genomic_DNA"/>
</dbReference>
<feature type="signal peptide" evidence="1">
    <location>
        <begin position="1"/>
        <end position="25"/>
    </location>
</feature>
<sequence length="213" mass="24062">MKRTMITAVASLSLLLGGCATTIRSDVTTFNQWPAQLPDKSYAFETPPPQDNTLELQSYENLVRAQLARLGFHEAQGAPALKVSMRFSTIDVPTQVIYPTFAPTYAYSPRFAYMGWRRRYWGGWYSPFYDPFWGPMPAYDVQEEHRYHRQLQLSIASAADGKRLFDVTVRNVSRQMSTPAVMPALVQSAFEGFPGPNGGSRVIELKQEPRQNG</sequence>
<feature type="domain" description="DUF4136" evidence="2">
    <location>
        <begin position="27"/>
        <end position="195"/>
    </location>
</feature>
<evidence type="ECO:0000313" key="4">
    <source>
        <dbReference type="Proteomes" id="UP001165263"/>
    </source>
</evidence>
<protein>
    <submittedName>
        <fullName evidence="3">DUF4136 domain-containing protein</fullName>
    </submittedName>
</protein>